<name>A0A4Z2HJI6_9TELE</name>
<organism evidence="1 2">
    <name type="scientific">Liparis tanakae</name>
    <name type="common">Tanaka's snailfish</name>
    <dbReference type="NCBI Taxonomy" id="230148"/>
    <lineage>
        <taxon>Eukaryota</taxon>
        <taxon>Metazoa</taxon>
        <taxon>Chordata</taxon>
        <taxon>Craniata</taxon>
        <taxon>Vertebrata</taxon>
        <taxon>Euteleostomi</taxon>
        <taxon>Actinopterygii</taxon>
        <taxon>Neopterygii</taxon>
        <taxon>Teleostei</taxon>
        <taxon>Neoteleostei</taxon>
        <taxon>Acanthomorphata</taxon>
        <taxon>Eupercaria</taxon>
        <taxon>Perciformes</taxon>
        <taxon>Cottioidei</taxon>
        <taxon>Cottales</taxon>
        <taxon>Liparidae</taxon>
        <taxon>Liparis</taxon>
    </lineage>
</organism>
<comment type="caution">
    <text evidence="1">The sequence shown here is derived from an EMBL/GenBank/DDBJ whole genome shotgun (WGS) entry which is preliminary data.</text>
</comment>
<sequence length="65" mass="8000">MLRGRRLPLRLATREKTSNAERSFWLRYRRRSSTFQIWLWSGHYWAEGRVLGPYVFILLSNYNCY</sequence>
<gene>
    <name evidence="1" type="ORF">EYF80_024054</name>
</gene>
<keyword evidence="2" id="KW-1185">Reference proteome</keyword>
<dbReference type="Proteomes" id="UP000314294">
    <property type="component" value="Unassembled WGS sequence"/>
</dbReference>
<evidence type="ECO:0000313" key="2">
    <source>
        <dbReference type="Proteomes" id="UP000314294"/>
    </source>
</evidence>
<dbReference type="AlphaFoldDB" id="A0A4Z2HJI6"/>
<protein>
    <submittedName>
        <fullName evidence="1">Uncharacterized protein</fullName>
    </submittedName>
</protein>
<evidence type="ECO:0000313" key="1">
    <source>
        <dbReference type="EMBL" id="TNN65761.1"/>
    </source>
</evidence>
<accession>A0A4Z2HJI6</accession>
<reference evidence="1 2" key="1">
    <citation type="submission" date="2019-03" db="EMBL/GenBank/DDBJ databases">
        <title>First draft genome of Liparis tanakae, snailfish: a comprehensive survey of snailfish specific genes.</title>
        <authorList>
            <person name="Kim W."/>
            <person name="Song I."/>
            <person name="Jeong J.-H."/>
            <person name="Kim D."/>
            <person name="Kim S."/>
            <person name="Ryu S."/>
            <person name="Song J.Y."/>
            <person name="Lee S.K."/>
        </authorList>
    </citation>
    <scope>NUCLEOTIDE SEQUENCE [LARGE SCALE GENOMIC DNA]</scope>
    <source>
        <tissue evidence="1">Muscle</tissue>
    </source>
</reference>
<dbReference type="EMBL" id="SRLO01000230">
    <property type="protein sequence ID" value="TNN65761.1"/>
    <property type="molecule type" value="Genomic_DNA"/>
</dbReference>
<proteinExistence type="predicted"/>